<dbReference type="EC" id="4.1.1.97" evidence="3"/>
<dbReference type="Proteomes" id="UP001597318">
    <property type="component" value="Unassembled WGS sequence"/>
</dbReference>
<keyword evidence="6 8" id="KW-0456">Lyase</keyword>
<evidence type="ECO:0000259" key="7">
    <source>
        <dbReference type="Pfam" id="PF09349"/>
    </source>
</evidence>
<dbReference type="InterPro" id="IPR036778">
    <property type="entry name" value="OHCU_decarboxylase_sf"/>
</dbReference>
<evidence type="ECO:0000313" key="9">
    <source>
        <dbReference type="Proteomes" id="UP001597318"/>
    </source>
</evidence>
<organism evidence="8 9">
    <name type="scientific">Metabacillus endolithicus</name>
    <dbReference type="NCBI Taxonomy" id="1535204"/>
    <lineage>
        <taxon>Bacteria</taxon>
        <taxon>Bacillati</taxon>
        <taxon>Bacillota</taxon>
        <taxon>Bacilli</taxon>
        <taxon>Bacillales</taxon>
        <taxon>Bacillaceae</taxon>
        <taxon>Metabacillus</taxon>
    </lineage>
</organism>
<keyword evidence="9" id="KW-1185">Reference proteome</keyword>
<evidence type="ECO:0000256" key="1">
    <source>
        <dbReference type="ARBA" id="ARBA00001163"/>
    </source>
</evidence>
<comment type="caution">
    <text evidence="8">The sequence shown here is derived from an EMBL/GenBank/DDBJ whole genome shotgun (WGS) entry which is preliminary data.</text>
</comment>
<gene>
    <name evidence="8" type="primary">uraD</name>
    <name evidence="8" type="ORF">ACFSKK_06960</name>
</gene>
<dbReference type="InterPro" id="IPR017580">
    <property type="entry name" value="OHCU_decarboxylase-1"/>
</dbReference>
<accession>A0ABW5BTH0</accession>
<dbReference type="RefSeq" id="WP_247340865.1">
    <property type="nucleotide sequence ID" value="NZ_CP095550.1"/>
</dbReference>
<dbReference type="NCBIfam" id="TIGR03164">
    <property type="entry name" value="UHCUDC"/>
    <property type="match status" value="1"/>
</dbReference>
<evidence type="ECO:0000256" key="2">
    <source>
        <dbReference type="ARBA" id="ARBA00004754"/>
    </source>
</evidence>
<protein>
    <recommendedName>
        <fullName evidence="3">2-oxo-4-hydroxy-4-carboxy-5-ureidoimidazoline decarboxylase</fullName>
        <ecNumber evidence="3">4.1.1.97</ecNumber>
    </recommendedName>
</protein>
<feature type="domain" description="Oxo-4-hydroxy-4-carboxy-5-ureidoimidazoline decarboxylase" evidence="7">
    <location>
        <begin position="10"/>
        <end position="159"/>
    </location>
</feature>
<evidence type="ECO:0000256" key="3">
    <source>
        <dbReference type="ARBA" id="ARBA00012257"/>
    </source>
</evidence>
<comment type="pathway">
    <text evidence="2">Purine metabolism; urate degradation; (S)-allantoin from urate: step 3/3.</text>
</comment>
<evidence type="ECO:0000256" key="4">
    <source>
        <dbReference type="ARBA" id="ARBA00022631"/>
    </source>
</evidence>
<evidence type="ECO:0000256" key="6">
    <source>
        <dbReference type="ARBA" id="ARBA00023239"/>
    </source>
</evidence>
<reference evidence="9" key="1">
    <citation type="journal article" date="2019" name="Int. J. Syst. Evol. Microbiol.">
        <title>The Global Catalogue of Microorganisms (GCM) 10K type strain sequencing project: providing services to taxonomists for standard genome sequencing and annotation.</title>
        <authorList>
            <consortium name="The Broad Institute Genomics Platform"/>
            <consortium name="The Broad Institute Genome Sequencing Center for Infectious Disease"/>
            <person name="Wu L."/>
            <person name="Ma J."/>
        </authorList>
    </citation>
    <scope>NUCLEOTIDE SEQUENCE [LARGE SCALE GENOMIC DNA]</scope>
    <source>
        <strain evidence="9">CGMCC 1.15474</strain>
    </source>
</reference>
<proteinExistence type="predicted"/>
<dbReference type="PANTHER" id="PTHR43466">
    <property type="entry name" value="2-OXO-4-HYDROXY-4-CARBOXY-5-UREIDOIMIDAZOLINE DECARBOXYLASE-RELATED"/>
    <property type="match status" value="1"/>
</dbReference>
<sequence>MVSIKQLSDVSYSEFIHILKDIFEHSPWVPERTWNYRPFSSIEDLHGKMAGRVNEASDEEKLRLIRAHPNLGTRLAMSNSSVQEQASAGLSDLTAEEYENFSQLNKQYMEKFGFPFIMAVKGRTKGEIYECMEKRIAHGVKDEFETALAEIEKIALFRLCEIIQNEE</sequence>
<evidence type="ECO:0000256" key="5">
    <source>
        <dbReference type="ARBA" id="ARBA00022793"/>
    </source>
</evidence>
<dbReference type="EMBL" id="JBHUIK010000001">
    <property type="protein sequence ID" value="MFD2213433.1"/>
    <property type="molecule type" value="Genomic_DNA"/>
</dbReference>
<keyword evidence="4" id="KW-0659">Purine metabolism</keyword>
<keyword evidence="5" id="KW-0210">Decarboxylase</keyword>
<dbReference type="PANTHER" id="PTHR43466:SF1">
    <property type="entry name" value="2-OXO-4-HYDROXY-4-CARBOXY-5-UREIDOIMIDAZOLINE DECARBOXYLASE-RELATED"/>
    <property type="match status" value="1"/>
</dbReference>
<dbReference type="InterPro" id="IPR018020">
    <property type="entry name" value="OHCU_decarboxylase"/>
</dbReference>
<name>A0ABW5BTH0_9BACI</name>
<comment type="catalytic activity">
    <reaction evidence="1">
        <text>5-hydroxy-2-oxo-4-ureido-2,5-dihydro-1H-imidazole-5-carboxylate + H(+) = (S)-allantoin + CO2</text>
        <dbReference type="Rhea" id="RHEA:26301"/>
        <dbReference type="ChEBI" id="CHEBI:15378"/>
        <dbReference type="ChEBI" id="CHEBI:15678"/>
        <dbReference type="ChEBI" id="CHEBI:16526"/>
        <dbReference type="ChEBI" id="CHEBI:58639"/>
        <dbReference type="EC" id="4.1.1.97"/>
    </reaction>
</comment>
<evidence type="ECO:0000313" key="8">
    <source>
        <dbReference type="EMBL" id="MFD2213433.1"/>
    </source>
</evidence>
<dbReference type="Pfam" id="PF09349">
    <property type="entry name" value="OHCU_decarbox"/>
    <property type="match status" value="1"/>
</dbReference>
<dbReference type="GO" id="GO:0051997">
    <property type="term" value="F:2-oxo-4-hydroxy-4-carboxy-5-ureidoimidazoline decarboxylase activity"/>
    <property type="evidence" value="ECO:0007669"/>
    <property type="project" value="UniProtKB-EC"/>
</dbReference>
<dbReference type="Gene3D" id="1.10.3330.10">
    <property type="entry name" value="Oxo-4-hydroxy-4-carboxy-5-ureidoimidazoline decarboxylase"/>
    <property type="match status" value="1"/>
</dbReference>
<dbReference type="SUPFAM" id="SSF158694">
    <property type="entry name" value="UraD-Like"/>
    <property type="match status" value="1"/>
</dbReference>